<protein>
    <submittedName>
        <fullName evidence="4">Secreted protein</fullName>
    </submittedName>
</protein>
<keyword evidence="3" id="KW-1185">Reference proteome</keyword>
<name>A0A1I7XJP3_HETBA</name>
<evidence type="ECO:0000256" key="2">
    <source>
        <dbReference type="SAM" id="SignalP"/>
    </source>
</evidence>
<feature type="signal peptide" evidence="2">
    <location>
        <begin position="1"/>
        <end position="18"/>
    </location>
</feature>
<reference evidence="4" key="1">
    <citation type="submission" date="2016-11" db="UniProtKB">
        <authorList>
            <consortium name="WormBaseParasite"/>
        </authorList>
    </citation>
    <scope>IDENTIFICATION</scope>
</reference>
<feature type="chain" id="PRO_5009311218" evidence="2">
    <location>
        <begin position="19"/>
        <end position="116"/>
    </location>
</feature>
<sequence>MMWCIGSMMRSMLKVCLSWLSYWGGRRPTNGQCLFTTYEPSRGFPMFIYTICRAGKHGKSITFLTPEDNAVYFDLKQCLLESPISTCPAELANHPDAQQKPGSFAPKKRQEETLFK</sequence>
<accession>A0A1I7XJP3</accession>
<dbReference type="Proteomes" id="UP000095283">
    <property type="component" value="Unplaced"/>
</dbReference>
<dbReference type="Gene3D" id="3.40.50.300">
    <property type="entry name" value="P-loop containing nucleotide triphosphate hydrolases"/>
    <property type="match status" value="1"/>
</dbReference>
<keyword evidence="2" id="KW-0732">Signal</keyword>
<feature type="region of interest" description="Disordered" evidence="1">
    <location>
        <begin position="90"/>
        <end position="116"/>
    </location>
</feature>
<dbReference type="WBParaSite" id="Hba_17720">
    <property type="protein sequence ID" value="Hba_17720"/>
    <property type="gene ID" value="Hba_17720"/>
</dbReference>
<proteinExistence type="predicted"/>
<evidence type="ECO:0000313" key="4">
    <source>
        <dbReference type="WBParaSite" id="Hba_17720"/>
    </source>
</evidence>
<dbReference type="AlphaFoldDB" id="A0A1I7XJP3"/>
<dbReference type="InterPro" id="IPR027417">
    <property type="entry name" value="P-loop_NTPase"/>
</dbReference>
<evidence type="ECO:0000256" key="1">
    <source>
        <dbReference type="SAM" id="MobiDB-lite"/>
    </source>
</evidence>
<evidence type="ECO:0000313" key="3">
    <source>
        <dbReference type="Proteomes" id="UP000095283"/>
    </source>
</evidence>
<organism evidence="3 4">
    <name type="scientific">Heterorhabditis bacteriophora</name>
    <name type="common">Entomopathogenic nematode worm</name>
    <dbReference type="NCBI Taxonomy" id="37862"/>
    <lineage>
        <taxon>Eukaryota</taxon>
        <taxon>Metazoa</taxon>
        <taxon>Ecdysozoa</taxon>
        <taxon>Nematoda</taxon>
        <taxon>Chromadorea</taxon>
        <taxon>Rhabditida</taxon>
        <taxon>Rhabditina</taxon>
        <taxon>Rhabditomorpha</taxon>
        <taxon>Strongyloidea</taxon>
        <taxon>Heterorhabditidae</taxon>
        <taxon>Heterorhabditis</taxon>
    </lineage>
</organism>